<dbReference type="KEGG" id="pry:Prubr_73430"/>
<dbReference type="Proteomes" id="UP000680866">
    <property type="component" value="Chromosome"/>
</dbReference>
<dbReference type="CDD" id="cd05233">
    <property type="entry name" value="SDR_c"/>
    <property type="match status" value="1"/>
</dbReference>
<organism evidence="3 4">
    <name type="scientific">Polymorphospora rubra</name>
    <dbReference type="NCBI Taxonomy" id="338584"/>
    <lineage>
        <taxon>Bacteria</taxon>
        <taxon>Bacillati</taxon>
        <taxon>Actinomycetota</taxon>
        <taxon>Actinomycetes</taxon>
        <taxon>Micromonosporales</taxon>
        <taxon>Micromonosporaceae</taxon>
        <taxon>Polymorphospora</taxon>
    </lineage>
</organism>
<dbReference type="Pfam" id="PF13561">
    <property type="entry name" value="adh_short_C2"/>
    <property type="match status" value="1"/>
</dbReference>
<sequence>MTMRIAIVTGASSGIGQSAAIQIARRGTGVILTYHGNQAGASDTVAKIEEDGGTAVALRLDTGRSETFPAFRDSVAAVLRDTWQRETFDHLVNNAGHSRMARFEDTTEEMFDGLMRVLLKGPYFLTQTLRPLLADGGAIVNVTSNSASSAGLEPGYSAYGTMKGGLVVLTRYLAKEFSQHGIRVNSVSPGSTRTRIADDAFARHPEVIPGLVARTALGRLGEPDDVGVAIAALLGDEGRWITAQNIEVSGGYNL</sequence>
<dbReference type="Gene3D" id="3.40.50.720">
    <property type="entry name" value="NAD(P)-binding Rossmann-like Domain"/>
    <property type="match status" value="1"/>
</dbReference>
<dbReference type="PRINTS" id="PR00081">
    <property type="entry name" value="GDHRDH"/>
</dbReference>
<dbReference type="AlphaFoldDB" id="A0A810N9J3"/>
<dbReference type="SUPFAM" id="SSF51735">
    <property type="entry name" value="NAD(P)-binding Rossmann-fold domains"/>
    <property type="match status" value="1"/>
</dbReference>
<evidence type="ECO:0000256" key="2">
    <source>
        <dbReference type="ARBA" id="ARBA00023002"/>
    </source>
</evidence>
<dbReference type="PANTHER" id="PTHR43639">
    <property type="entry name" value="OXIDOREDUCTASE, SHORT-CHAIN DEHYDROGENASE/REDUCTASE FAMILY (AFU_ORTHOLOGUE AFUA_5G02870)"/>
    <property type="match status" value="1"/>
</dbReference>
<dbReference type="EMBL" id="AP023359">
    <property type="protein sequence ID" value="BCJ70322.1"/>
    <property type="molecule type" value="Genomic_DNA"/>
</dbReference>
<evidence type="ECO:0000313" key="4">
    <source>
        <dbReference type="Proteomes" id="UP000680866"/>
    </source>
</evidence>
<proteinExistence type="inferred from homology"/>
<dbReference type="InterPro" id="IPR036291">
    <property type="entry name" value="NAD(P)-bd_dom_sf"/>
</dbReference>
<accession>A0A810N9J3</accession>
<keyword evidence="2" id="KW-0560">Oxidoreductase</keyword>
<keyword evidence="4" id="KW-1185">Reference proteome</keyword>
<reference evidence="3" key="1">
    <citation type="submission" date="2020-08" db="EMBL/GenBank/DDBJ databases">
        <title>Whole genome shotgun sequence of Polymorphospora rubra NBRC 101157.</title>
        <authorList>
            <person name="Komaki H."/>
            <person name="Tamura T."/>
        </authorList>
    </citation>
    <scope>NUCLEOTIDE SEQUENCE</scope>
    <source>
        <strain evidence="3">NBRC 101157</strain>
    </source>
</reference>
<name>A0A810N9J3_9ACTN</name>
<dbReference type="InterPro" id="IPR002347">
    <property type="entry name" value="SDR_fam"/>
</dbReference>
<dbReference type="PRINTS" id="PR00080">
    <property type="entry name" value="SDRFAMILY"/>
</dbReference>
<comment type="similarity">
    <text evidence="1">Belongs to the short-chain dehydrogenases/reductases (SDR) family.</text>
</comment>
<protein>
    <submittedName>
        <fullName evidence="3">Short-chain dehydrogenase</fullName>
    </submittedName>
</protein>
<dbReference type="PANTHER" id="PTHR43639:SF1">
    <property type="entry name" value="SHORT-CHAIN DEHYDROGENASE_REDUCTASE FAMILY PROTEIN"/>
    <property type="match status" value="1"/>
</dbReference>
<evidence type="ECO:0000256" key="1">
    <source>
        <dbReference type="ARBA" id="ARBA00006484"/>
    </source>
</evidence>
<gene>
    <name evidence="3" type="ORF">Prubr_73430</name>
</gene>
<dbReference type="GO" id="GO:0016491">
    <property type="term" value="F:oxidoreductase activity"/>
    <property type="evidence" value="ECO:0007669"/>
    <property type="project" value="UniProtKB-KW"/>
</dbReference>
<evidence type="ECO:0000313" key="3">
    <source>
        <dbReference type="EMBL" id="BCJ70322.1"/>
    </source>
</evidence>